<accession>A0A9J6DJR4</accession>
<comment type="caution">
    <text evidence="1">The sequence shown here is derived from an EMBL/GenBank/DDBJ whole genome shotgun (WGS) entry which is preliminary data.</text>
</comment>
<sequence>MRLVSLIGFDAYWQGATEKFDRISRCTTAIETTLGWMVQGPMKSDLCCPSGALFVVSRGFAKNINVSSLSPAEAITIDGMHSRTYEKHDLRSALEQLNMRHQLDDTMASGRTMEQSEMPGQRVDSHHECTSFCQQQRHGGNVDLARLLPDGHGHVLDIRHVEYAALKYARITMCLTMVGLTYVKVYDSRKSMTTMLRCCRKQTEWRARNYVLFINCESPLKNVSTADYRKNARGATVLSRTTSMIRATWHRAILRTTCLTYTIRHTVEKTHKVRL</sequence>
<reference evidence="1" key="2">
    <citation type="submission" date="2021-09" db="EMBL/GenBank/DDBJ databases">
        <authorList>
            <person name="Jia N."/>
            <person name="Wang J."/>
            <person name="Shi W."/>
            <person name="Du L."/>
            <person name="Sun Y."/>
            <person name="Zhan W."/>
            <person name="Jiang J."/>
            <person name="Wang Q."/>
            <person name="Zhang B."/>
            <person name="Ji P."/>
            <person name="Sakyi L.B."/>
            <person name="Cui X."/>
            <person name="Yuan T."/>
            <person name="Jiang B."/>
            <person name="Yang W."/>
            <person name="Lam T.T.-Y."/>
            <person name="Chang Q."/>
            <person name="Ding S."/>
            <person name="Wang X."/>
            <person name="Zhu J."/>
            <person name="Ruan X."/>
            <person name="Zhao L."/>
            <person name="Wei J."/>
            <person name="Que T."/>
            <person name="Du C."/>
            <person name="Cheng J."/>
            <person name="Dai P."/>
            <person name="Han X."/>
            <person name="Huang E."/>
            <person name="Gao Y."/>
            <person name="Liu J."/>
            <person name="Shao H."/>
            <person name="Ye R."/>
            <person name="Li L."/>
            <person name="Wei W."/>
            <person name="Wang X."/>
            <person name="Wang C."/>
            <person name="Huo Q."/>
            <person name="Li W."/>
            <person name="Guo W."/>
            <person name="Chen H."/>
            <person name="Chen S."/>
            <person name="Zhou L."/>
            <person name="Zhou L."/>
            <person name="Ni X."/>
            <person name="Tian J."/>
            <person name="Zhou Y."/>
            <person name="Sheng Y."/>
            <person name="Liu T."/>
            <person name="Pan Y."/>
            <person name="Xia L."/>
            <person name="Li J."/>
            <person name="Zhao F."/>
            <person name="Cao W."/>
        </authorList>
    </citation>
    <scope>NUCLEOTIDE SEQUENCE</scope>
    <source>
        <strain evidence="1">Rmic-2018</strain>
        <tissue evidence="1">Larvae</tissue>
    </source>
</reference>
<dbReference type="Proteomes" id="UP000821866">
    <property type="component" value="Chromosome 7"/>
</dbReference>
<proteinExistence type="predicted"/>
<dbReference type="AlphaFoldDB" id="A0A9J6DJR4"/>
<protein>
    <submittedName>
        <fullName evidence="1">Uncharacterized protein</fullName>
    </submittedName>
</protein>
<evidence type="ECO:0000313" key="1">
    <source>
        <dbReference type="EMBL" id="KAH8022359.1"/>
    </source>
</evidence>
<keyword evidence="2" id="KW-1185">Reference proteome</keyword>
<evidence type="ECO:0000313" key="2">
    <source>
        <dbReference type="Proteomes" id="UP000821866"/>
    </source>
</evidence>
<reference evidence="1" key="1">
    <citation type="journal article" date="2020" name="Cell">
        <title>Large-Scale Comparative Analyses of Tick Genomes Elucidate Their Genetic Diversity and Vector Capacities.</title>
        <authorList>
            <consortium name="Tick Genome and Microbiome Consortium (TIGMIC)"/>
            <person name="Jia N."/>
            <person name="Wang J."/>
            <person name="Shi W."/>
            <person name="Du L."/>
            <person name="Sun Y."/>
            <person name="Zhan W."/>
            <person name="Jiang J.F."/>
            <person name="Wang Q."/>
            <person name="Zhang B."/>
            <person name="Ji P."/>
            <person name="Bell-Sakyi L."/>
            <person name="Cui X.M."/>
            <person name="Yuan T.T."/>
            <person name="Jiang B.G."/>
            <person name="Yang W.F."/>
            <person name="Lam T.T."/>
            <person name="Chang Q.C."/>
            <person name="Ding S.J."/>
            <person name="Wang X.J."/>
            <person name="Zhu J.G."/>
            <person name="Ruan X.D."/>
            <person name="Zhao L."/>
            <person name="Wei J.T."/>
            <person name="Ye R.Z."/>
            <person name="Que T.C."/>
            <person name="Du C.H."/>
            <person name="Zhou Y.H."/>
            <person name="Cheng J.X."/>
            <person name="Dai P.F."/>
            <person name="Guo W.B."/>
            <person name="Han X.H."/>
            <person name="Huang E.J."/>
            <person name="Li L.F."/>
            <person name="Wei W."/>
            <person name="Gao Y.C."/>
            <person name="Liu J.Z."/>
            <person name="Shao H.Z."/>
            <person name="Wang X."/>
            <person name="Wang C.C."/>
            <person name="Yang T.C."/>
            <person name="Huo Q.B."/>
            <person name="Li W."/>
            <person name="Chen H.Y."/>
            <person name="Chen S.E."/>
            <person name="Zhou L.G."/>
            <person name="Ni X.B."/>
            <person name="Tian J.H."/>
            <person name="Sheng Y."/>
            <person name="Liu T."/>
            <person name="Pan Y.S."/>
            <person name="Xia L.Y."/>
            <person name="Li J."/>
            <person name="Zhao F."/>
            <person name="Cao W.C."/>
        </authorList>
    </citation>
    <scope>NUCLEOTIDE SEQUENCE</scope>
    <source>
        <strain evidence="1">Rmic-2018</strain>
    </source>
</reference>
<organism evidence="1 2">
    <name type="scientific">Rhipicephalus microplus</name>
    <name type="common">Cattle tick</name>
    <name type="synonym">Boophilus microplus</name>
    <dbReference type="NCBI Taxonomy" id="6941"/>
    <lineage>
        <taxon>Eukaryota</taxon>
        <taxon>Metazoa</taxon>
        <taxon>Ecdysozoa</taxon>
        <taxon>Arthropoda</taxon>
        <taxon>Chelicerata</taxon>
        <taxon>Arachnida</taxon>
        <taxon>Acari</taxon>
        <taxon>Parasitiformes</taxon>
        <taxon>Ixodida</taxon>
        <taxon>Ixodoidea</taxon>
        <taxon>Ixodidae</taxon>
        <taxon>Rhipicephalinae</taxon>
        <taxon>Rhipicephalus</taxon>
        <taxon>Boophilus</taxon>
    </lineage>
</organism>
<gene>
    <name evidence="1" type="ORF">HPB51_023601</name>
</gene>
<dbReference type="EMBL" id="JABSTU010000009">
    <property type="protein sequence ID" value="KAH8022359.1"/>
    <property type="molecule type" value="Genomic_DNA"/>
</dbReference>
<name>A0A9J6DJR4_RHIMP</name>